<gene>
    <name evidence="5" type="ORF">GSBLH_T00002451001</name>
</gene>
<dbReference type="Gene3D" id="3.40.50.300">
    <property type="entry name" value="P-loop containing nucleotide triphosphate hydrolases"/>
    <property type="match status" value="1"/>
</dbReference>
<keyword evidence="1 3" id="KW-0547">Nucleotide-binding</keyword>
<dbReference type="SMART" id="SM00382">
    <property type="entry name" value="AAA"/>
    <property type="match status" value="1"/>
</dbReference>
<proteinExistence type="inferred from homology"/>
<dbReference type="GO" id="GO:0015630">
    <property type="term" value="C:microtubule cytoskeleton"/>
    <property type="evidence" value="ECO:0007669"/>
    <property type="project" value="TreeGrafter"/>
</dbReference>
<evidence type="ECO:0000313" key="6">
    <source>
        <dbReference type="Proteomes" id="UP000008312"/>
    </source>
</evidence>
<dbReference type="GO" id="GO:0005524">
    <property type="term" value="F:ATP binding"/>
    <property type="evidence" value="ECO:0007669"/>
    <property type="project" value="UniProtKB-KW"/>
</dbReference>
<dbReference type="InParanoid" id="D8M477"/>
<evidence type="ECO:0000256" key="3">
    <source>
        <dbReference type="RuleBase" id="RU003651"/>
    </source>
</evidence>
<dbReference type="InterPro" id="IPR003960">
    <property type="entry name" value="ATPase_AAA_CS"/>
</dbReference>
<dbReference type="PANTHER" id="PTHR23074:SF19">
    <property type="entry name" value="KATANIN P60 ATPASE-CONTAINING SUBUNIT A1"/>
    <property type="match status" value="1"/>
</dbReference>
<dbReference type="PROSITE" id="PS00674">
    <property type="entry name" value="AAA"/>
    <property type="match status" value="1"/>
</dbReference>
<accession>D8M477</accession>
<name>D8M477_BLAHO</name>
<dbReference type="FunFam" id="3.40.50.300:FF:000159">
    <property type="entry name" value="Katanin p60 ATPase-containing subunit A1"/>
    <property type="match status" value="1"/>
</dbReference>
<dbReference type="InterPro" id="IPR041569">
    <property type="entry name" value="AAA_lid_3"/>
</dbReference>
<dbReference type="InterPro" id="IPR003593">
    <property type="entry name" value="AAA+_ATPase"/>
</dbReference>
<dbReference type="GO" id="GO:0016887">
    <property type="term" value="F:ATP hydrolysis activity"/>
    <property type="evidence" value="ECO:0007669"/>
    <property type="project" value="InterPro"/>
</dbReference>
<dbReference type="OMA" id="PRDEMHM"/>
<dbReference type="RefSeq" id="XP_012896914.1">
    <property type="nucleotide sequence ID" value="XM_013041460.1"/>
</dbReference>
<dbReference type="AlphaFoldDB" id="D8M477"/>
<reference evidence="5" key="1">
    <citation type="submission" date="2010-02" db="EMBL/GenBank/DDBJ databases">
        <title>Sequencing and annotation of the Blastocystis hominis genome.</title>
        <authorList>
            <person name="Wincker P."/>
        </authorList>
    </citation>
    <scope>NUCLEOTIDE SEQUENCE</scope>
    <source>
        <strain evidence="5">Singapore isolate B</strain>
    </source>
</reference>
<evidence type="ECO:0000259" key="4">
    <source>
        <dbReference type="SMART" id="SM00382"/>
    </source>
</evidence>
<dbReference type="Proteomes" id="UP000008312">
    <property type="component" value="Unassembled WGS sequence"/>
</dbReference>
<dbReference type="InterPro" id="IPR027417">
    <property type="entry name" value="P-loop_NTPase"/>
</dbReference>
<keyword evidence="2 3" id="KW-0067">ATP-binding</keyword>
<dbReference type="Gene3D" id="1.10.8.60">
    <property type="match status" value="1"/>
</dbReference>
<dbReference type="GO" id="GO:0051013">
    <property type="term" value="P:microtubule severing"/>
    <property type="evidence" value="ECO:0007669"/>
    <property type="project" value="TreeGrafter"/>
</dbReference>
<organism evidence="5">
    <name type="scientific">Blastocystis hominis</name>
    <dbReference type="NCBI Taxonomy" id="12968"/>
    <lineage>
        <taxon>Eukaryota</taxon>
        <taxon>Sar</taxon>
        <taxon>Stramenopiles</taxon>
        <taxon>Bigyra</taxon>
        <taxon>Opalozoa</taxon>
        <taxon>Opalinata</taxon>
        <taxon>Blastocystidae</taxon>
        <taxon>Blastocystis</taxon>
    </lineage>
</organism>
<comment type="similarity">
    <text evidence="3">Belongs to the AAA ATPase family.</text>
</comment>
<dbReference type="GeneID" id="24919616"/>
<dbReference type="PANTHER" id="PTHR23074">
    <property type="entry name" value="AAA DOMAIN-CONTAINING"/>
    <property type="match status" value="1"/>
</dbReference>
<dbReference type="Pfam" id="PF09336">
    <property type="entry name" value="Vps4_C"/>
    <property type="match status" value="1"/>
</dbReference>
<dbReference type="SUPFAM" id="SSF52540">
    <property type="entry name" value="P-loop containing nucleoside triphosphate hydrolases"/>
    <property type="match status" value="1"/>
</dbReference>
<evidence type="ECO:0000256" key="1">
    <source>
        <dbReference type="ARBA" id="ARBA00022741"/>
    </source>
</evidence>
<dbReference type="OrthoDB" id="5334845at2759"/>
<dbReference type="InterPro" id="IPR003959">
    <property type="entry name" value="ATPase_AAA_core"/>
</dbReference>
<evidence type="ECO:0000313" key="5">
    <source>
        <dbReference type="EMBL" id="CBK22866.2"/>
    </source>
</evidence>
<keyword evidence="6" id="KW-1185">Reference proteome</keyword>
<protein>
    <recommendedName>
        <fullName evidence="4">AAA+ ATPase domain-containing protein</fullName>
    </recommendedName>
</protein>
<dbReference type="Pfam" id="PF17862">
    <property type="entry name" value="AAA_lid_3"/>
    <property type="match status" value="1"/>
</dbReference>
<dbReference type="Pfam" id="PF00004">
    <property type="entry name" value="AAA"/>
    <property type="match status" value="1"/>
</dbReference>
<evidence type="ECO:0000256" key="2">
    <source>
        <dbReference type="ARBA" id="ARBA00022840"/>
    </source>
</evidence>
<dbReference type="EMBL" id="FN668651">
    <property type="protein sequence ID" value="CBK22866.2"/>
    <property type="molecule type" value="Genomic_DNA"/>
</dbReference>
<feature type="domain" description="AAA+ ATPase" evidence="4">
    <location>
        <begin position="48"/>
        <end position="188"/>
    </location>
</feature>
<dbReference type="InterPro" id="IPR015415">
    <property type="entry name" value="Spast_Vps4_C"/>
</dbReference>
<sequence>MVESEVVEHSPHVPWDTIAGLTEARSILEEAVVLPQVMPEVFQGIRRPWKGILLFGPPGTGKTLLAKAIATECRTTFFSVSASTFASKWRGDSEKLVRLLFEMARFYAPSTVFIDEVDALGGKRSMATDSDASLRVKSELLVQMDGLAPSQTPSRGTVTVLAATNFPWNLDDALRRRFEKRIYIPLPDAAQRRQLFEINSRGILLSEDVDLEVLARKTEGYSGADVTSICRDAAMMCVRRVVQRLRDNGTAGEELQKQLREEAEGLKQSPVTQADFLEALGKVSSSVGAQDLQKFEDWMKEFGSA</sequence>
<dbReference type="InterPro" id="IPR050304">
    <property type="entry name" value="MT-severing_AAA_ATPase"/>
</dbReference>